<protein>
    <submittedName>
        <fullName evidence="6">Uncharacterized protein</fullName>
    </submittedName>
</protein>
<organism evidence="6 7">
    <name type="scientific">Euplotes crassus</name>
    <dbReference type="NCBI Taxonomy" id="5936"/>
    <lineage>
        <taxon>Eukaryota</taxon>
        <taxon>Sar</taxon>
        <taxon>Alveolata</taxon>
        <taxon>Ciliophora</taxon>
        <taxon>Intramacronucleata</taxon>
        <taxon>Spirotrichea</taxon>
        <taxon>Hypotrichia</taxon>
        <taxon>Euplotida</taxon>
        <taxon>Euplotidae</taxon>
        <taxon>Moneuplotes</taxon>
    </lineage>
</organism>
<sequence>MKYSFSIPQRKYLVNKEIKYPVERFHKACRNGEIDLVKEICTSDRKDEYIDSVDNHLKWTPLVRSILARQITVVKMLLTAGANPEIISSDGETAIFNACKIQSSTILELLIRYKVDLNVVNNKGDYPLHITCIQGNRMMCQYLLAKGKANPNVQNKISNNTPLHIAIERGHIDCAVLLLKFGATNTVLNINGQKPFDLGNKLDKIKLENFLSYNRRSKSCIRRDRSRSKPSFIDCDLSCISTYKASQCESGLNSPSFSNGISKFLYSTIQSNNQNENLSHKEGINKSNCRTDQCLHLQEHQKNACTTQNKNKANFPCKDKQIQNAYSEFYKQATHQENSSYIKINENNTPAGEGIIQSDSGFTHERVVETEEKMLSFDLNTSLERLNEKLKKALEEEIDQENNMNDSNLNADLATIDYIIENGKSTKLIQSLGEQRRESKGNTFEFTKTHATGSFDDSSQKNFLKQNIKDISGVSLIEAGSDLQSDSEDNSEFEESGSIDERVPSKTLAQNLMCSFGNELPQNYEKDPVCRKILISSRKYSNEMCSIDKLHTDEHFIEETKNLFIEEPEILHEEIIRHEVPDSQLCKINLLEKSRNAEFSQRFYSTGSCRGLQKSNFGCDKTSANKLKNRNKLKNSKIANHFNTTLKDLSNFIVEKACSKLSCYSPASKEYEIDMTRDRRSKYLR</sequence>
<gene>
    <name evidence="6" type="ORF">ECRASSUSDP1_LOCUS26991</name>
</gene>
<feature type="compositionally biased region" description="Acidic residues" evidence="5">
    <location>
        <begin position="485"/>
        <end position="498"/>
    </location>
</feature>
<evidence type="ECO:0000256" key="2">
    <source>
        <dbReference type="ARBA" id="ARBA00023043"/>
    </source>
</evidence>
<reference evidence="6" key="1">
    <citation type="submission" date="2023-07" db="EMBL/GenBank/DDBJ databases">
        <authorList>
            <consortium name="AG Swart"/>
            <person name="Singh M."/>
            <person name="Singh A."/>
            <person name="Seah K."/>
            <person name="Emmerich C."/>
        </authorList>
    </citation>
    <scope>NUCLEOTIDE SEQUENCE</scope>
    <source>
        <strain evidence="6">DP1</strain>
    </source>
</reference>
<feature type="region of interest" description="Disordered" evidence="5">
    <location>
        <begin position="480"/>
        <end position="500"/>
    </location>
</feature>
<feature type="repeat" description="ANK" evidence="3">
    <location>
        <begin position="158"/>
        <end position="190"/>
    </location>
</feature>
<dbReference type="InterPro" id="IPR002110">
    <property type="entry name" value="Ankyrin_rpt"/>
</dbReference>
<evidence type="ECO:0000313" key="6">
    <source>
        <dbReference type="EMBL" id="CAI2385427.1"/>
    </source>
</evidence>
<evidence type="ECO:0000256" key="5">
    <source>
        <dbReference type="SAM" id="MobiDB-lite"/>
    </source>
</evidence>
<feature type="repeat" description="ANK" evidence="3">
    <location>
        <begin position="90"/>
        <end position="122"/>
    </location>
</feature>
<name>A0AAD1Y9C3_EUPCR</name>
<dbReference type="EMBL" id="CAMPGE010027837">
    <property type="protein sequence ID" value="CAI2385427.1"/>
    <property type="molecule type" value="Genomic_DNA"/>
</dbReference>
<proteinExistence type="predicted"/>
<evidence type="ECO:0000256" key="3">
    <source>
        <dbReference type="PROSITE-ProRule" id="PRU00023"/>
    </source>
</evidence>
<keyword evidence="4" id="KW-0175">Coiled coil</keyword>
<dbReference type="Proteomes" id="UP001295684">
    <property type="component" value="Unassembled WGS sequence"/>
</dbReference>
<dbReference type="AlphaFoldDB" id="A0AAD1Y9C3"/>
<evidence type="ECO:0000256" key="1">
    <source>
        <dbReference type="ARBA" id="ARBA00022737"/>
    </source>
</evidence>
<dbReference type="Pfam" id="PF12796">
    <property type="entry name" value="Ank_2"/>
    <property type="match status" value="1"/>
</dbReference>
<keyword evidence="2 3" id="KW-0040">ANK repeat</keyword>
<evidence type="ECO:0000313" key="7">
    <source>
        <dbReference type="Proteomes" id="UP001295684"/>
    </source>
</evidence>
<feature type="coiled-coil region" evidence="4">
    <location>
        <begin position="376"/>
        <end position="411"/>
    </location>
</feature>
<dbReference type="SUPFAM" id="SSF48403">
    <property type="entry name" value="Ankyrin repeat"/>
    <property type="match status" value="1"/>
</dbReference>
<dbReference type="InterPro" id="IPR036770">
    <property type="entry name" value="Ankyrin_rpt-contain_sf"/>
</dbReference>
<dbReference type="Gene3D" id="1.25.40.20">
    <property type="entry name" value="Ankyrin repeat-containing domain"/>
    <property type="match status" value="1"/>
</dbReference>
<dbReference type="PROSITE" id="PS50088">
    <property type="entry name" value="ANK_REPEAT"/>
    <property type="match status" value="2"/>
</dbReference>
<dbReference type="SMART" id="SM00248">
    <property type="entry name" value="ANK"/>
    <property type="match status" value="4"/>
</dbReference>
<dbReference type="PANTHER" id="PTHR24198">
    <property type="entry name" value="ANKYRIN REPEAT AND PROTEIN KINASE DOMAIN-CONTAINING PROTEIN"/>
    <property type="match status" value="1"/>
</dbReference>
<dbReference type="PROSITE" id="PS50297">
    <property type="entry name" value="ANK_REP_REGION"/>
    <property type="match status" value="1"/>
</dbReference>
<keyword evidence="7" id="KW-1185">Reference proteome</keyword>
<comment type="caution">
    <text evidence="6">The sequence shown here is derived from an EMBL/GenBank/DDBJ whole genome shotgun (WGS) entry which is preliminary data.</text>
</comment>
<accession>A0AAD1Y9C3</accession>
<keyword evidence="1" id="KW-0677">Repeat</keyword>
<dbReference type="PANTHER" id="PTHR24198:SF165">
    <property type="entry name" value="ANKYRIN REPEAT-CONTAINING PROTEIN-RELATED"/>
    <property type="match status" value="1"/>
</dbReference>
<evidence type="ECO:0000256" key="4">
    <source>
        <dbReference type="SAM" id="Coils"/>
    </source>
</evidence>